<dbReference type="InterPro" id="IPR046810">
    <property type="entry name" value="ERM_helical"/>
</dbReference>
<protein>
    <submittedName>
        <fullName evidence="7">Radixin</fullName>
    </submittedName>
</protein>
<evidence type="ECO:0000313" key="7">
    <source>
        <dbReference type="Ensembl" id="ENSCPRP00005018940.1"/>
    </source>
</evidence>
<dbReference type="SUPFAM" id="SSF54236">
    <property type="entry name" value="Ubiquitin-like"/>
    <property type="match status" value="1"/>
</dbReference>
<dbReference type="Pfam" id="PF00373">
    <property type="entry name" value="FERM_M"/>
    <property type="match status" value="1"/>
</dbReference>
<name>A0A7M4F5X6_CROPO</name>
<dbReference type="PROSITE" id="PS50057">
    <property type="entry name" value="FERM_3"/>
    <property type="match status" value="1"/>
</dbReference>
<evidence type="ECO:0000256" key="5">
    <source>
        <dbReference type="SAM" id="MobiDB-lite"/>
    </source>
</evidence>
<dbReference type="InterPro" id="IPR041789">
    <property type="entry name" value="ERM_FERM_C"/>
</dbReference>
<keyword evidence="3" id="KW-0472">Membrane</keyword>
<dbReference type="GeneTree" id="ENSGT01090000260082"/>
<dbReference type="PANTHER" id="PTHR23281">
    <property type="entry name" value="MERLIN/MOESIN/EZRIN/RADIXIN"/>
    <property type="match status" value="1"/>
</dbReference>
<evidence type="ECO:0000256" key="1">
    <source>
        <dbReference type="ARBA" id="ARBA00004202"/>
    </source>
</evidence>
<feature type="compositionally biased region" description="Pro residues" evidence="5">
    <location>
        <begin position="437"/>
        <end position="448"/>
    </location>
</feature>
<evidence type="ECO:0000256" key="4">
    <source>
        <dbReference type="SAM" id="Coils"/>
    </source>
</evidence>
<dbReference type="SMART" id="SM01196">
    <property type="entry name" value="FERM_C"/>
    <property type="match status" value="1"/>
</dbReference>
<feature type="region of interest" description="Disordered" evidence="5">
    <location>
        <begin position="504"/>
        <end position="523"/>
    </location>
</feature>
<evidence type="ECO:0000256" key="2">
    <source>
        <dbReference type="ARBA" id="ARBA00022475"/>
    </source>
</evidence>
<feature type="compositionally biased region" description="Basic and acidic residues" evidence="5">
    <location>
        <begin position="423"/>
        <end position="432"/>
    </location>
</feature>
<dbReference type="InterPro" id="IPR018980">
    <property type="entry name" value="FERM_PH-like_C"/>
</dbReference>
<dbReference type="InterPro" id="IPR011993">
    <property type="entry name" value="PH-like_dom_sf"/>
</dbReference>
<dbReference type="PRINTS" id="PR00661">
    <property type="entry name" value="ERMFAMILY"/>
</dbReference>
<dbReference type="InterPro" id="IPR019749">
    <property type="entry name" value="Band_41_domain"/>
</dbReference>
<dbReference type="Pfam" id="PF20492">
    <property type="entry name" value="ERM_helical"/>
    <property type="match status" value="1"/>
</dbReference>
<reference evidence="7" key="1">
    <citation type="submission" date="2025-08" db="UniProtKB">
        <authorList>
            <consortium name="Ensembl"/>
        </authorList>
    </citation>
    <scope>IDENTIFICATION</scope>
</reference>
<dbReference type="GO" id="GO:0005886">
    <property type="term" value="C:plasma membrane"/>
    <property type="evidence" value="ECO:0007669"/>
    <property type="project" value="UniProtKB-SubCell"/>
</dbReference>
<feature type="domain" description="FERM" evidence="6">
    <location>
        <begin position="1"/>
        <end position="263"/>
    </location>
</feature>
<dbReference type="Proteomes" id="UP000594220">
    <property type="component" value="Unplaced"/>
</dbReference>
<dbReference type="SUPFAM" id="SSF47031">
    <property type="entry name" value="Second domain of FERM"/>
    <property type="match status" value="1"/>
</dbReference>
<dbReference type="Gene3D" id="2.30.29.30">
    <property type="entry name" value="Pleckstrin-homology domain (PH domain)/Phosphotyrosine-binding domain (PTB)"/>
    <property type="match status" value="1"/>
</dbReference>
<dbReference type="Gene3D" id="6.10.360.10">
    <property type="match status" value="1"/>
</dbReference>
<proteinExistence type="predicted"/>
<dbReference type="InterPro" id="IPR011259">
    <property type="entry name" value="ERM_C_dom"/>
</dbReference>
<dbReference type="AlphaFoldDB" id="A0A7M4F5X6"/>
<dbReference type="FunFam" id="1.20.5.450:FF:000001">
    <property type="entry name" value="radixin isoform X2"/>
    <property type="match status" value="1"/>
</dbReference>
<dbReference type="Pfam" id="PF00769">
    <property type="entry name" value="ERM_C"/>
    <property type="match status" value="1"/>
</dbReference>
<dbReference type="CDD" id="cd14473">
    <property type="entry name" value="FERM_B-lobe"/>
    <property type="match status" value="1"/>
</dbReference>
<reference evidence="7" key="2">
    <citation type="submission" date="2025-09" db="UniProtKB">
        <authorList>
            <consortium name="Ensembl"/>
        </authorList>
    </citation>
    <scope>IDENTIFICATION</scope>
</reference>
<evidence type="ECO:0000313" key="8">
    <source>
        <dbReference type="Proteomes" id="UP000594220"/>
    </source>
</evidence>
<feature type="compositionally biased region" description="Basic and acidic residues" evidence="5">
    <location>
        <begin position="474"/>
        <end position="492"/>
    </location>
</feature>
<keyword evidence="4" id="KW-0175">Coiled coil</keyword>
<feature type="compositionally biased region" description="Basic and acidic residues" evidence="5">
    <location>
        <begin position="451"/>
        <end position="460"/>
    </location>
</feature>
<dbReference type="PROSITE" id="PS00661">
    <property type="entry name" value="FERM_2"/>
    <property type="match status" value="1"/>
</dbReference>
<dbReference type="PIRSF" id="PIRSF002305">
    <property type="entry name" value="ERM"/>
    <property type="match status" value="1"/>
</dbReference>
<dbReference type="InterPro" id="IPR008954">
    <property type="entry name" value="Moesin_tail_sf"/>
</dbReference>
<organism evidence="7 8">
    <name type="scientific">Crocodylus porosus</name>
    <name type="common">Saltwater crocodile</name>
    <name type="synonym">Estuarine crocodile</name>
    <dbReference type="NCBI Taxonomy" id="8502"/>
    <lineage>
        <taxon>Eukaryota</taxon>
        <taxon>Metazoa</taxon>
        <taxon>Chordata</taxon>
        <taxon>Craniata</taxon>
        <taxon>Vertebrata</taxon>
        <taxon>Euteleostomi</taxon>
        <taxon>Archelosauria</taxon>
        <taxon>Archosauria</taxon>
        <taxon>Crocodylia</taxon>
        <taxon>Longirostres</taxon>
        <taxon>Crocodylidae</taxon>
        <taxon>Crocodylus</taxon>
    </lineage>
</organism>
<feature type="coiled-coil region" evidence="4">
    <location>
        <begin position="126"/>
        <end position="153"/>
    </location>
</feature>
<sequence length="551" mass="64834">MPKPINVRVTTMDAELEFAIQPNTTGKQLFDQVTQQDVRKENPLQFKFRAKFFPEDVSEELIQEITQRLFFLQVKEAILNDEIYCPPETAVLLASYAVQAKYGDYNKEIHKLGYLANDRLLPQRVLEQHKLTKEQWEERIQNWHEEHRGMLREDSMMEYLKIAQDLEMYGVNYFEIKNKKGTELWLGVDALGLNIYEHDDKLTPKIGFPWSEIRNISFNDKKFVIKPIDRKAPDFVFYAPRLRINKRILALCMGNHELYMRRRKPDTIEVQQMKAQAREEKHQKQLERAQLENEKKKREIAEKEKERIEREKEELMQRLRKIEEQTMKAQKELEEQTRRALELDQERKRAKEEAERLEKDRRAAEEAKAALAKQAADQMKNQEQLAAELAEFTAKIALLEEAKKKKEEEATEWQHKAFAAQEDLEKTKEELKTVMSAPPPPPPPPVIPPVENEHDEHDENNAEASAELSSDGVTNHRSEEERVTETQKNERVKKQLQALSSELAQARDETKKTQNDVLHAENVKAGRDKYKTLRQIRQGNTKQRIDEFEAM</sequence>
<dbReference type="SMART" id="SM00295">
    <property type="entry name" value="B41"/>
    <property type="match status" value="1"/>
</dbReference>
<dbReference type="Gene3D" id="1.20.80.10">
    <property type="match status" value="1"/>
</dbReference>
<dbReference type="InterPro" id="IPR011174">
    <property type="entry name" value="ERM"/>
</dbReference>
<dbReference type="GO" id="GO:0003779">
    <property type="term" value="F:actin binding"/>
    <property type="evidence" value="ECO:0007669"/>
    <property type="project" value="InterPro"/>
</dbReference>
<dbReference type="InterPro" id="IPR019747">
    <property type="entry name" value="FERM_CS"/>
</dbReference>
<feature type="compositionally biased region" description="Basic and acidic residues" evidence="5">
    <location>
        <begin position="405"/>
        <end position="415"/>
    </location>
</feature>
<dbReference type="InterPro" id="IPR000299">
    <property type="entry name" value="FERM_domain"/>
</dbReference>
<gene>
    <name evidence="7" type="primary">RDX</name>
</gene>
<keyword evidence="8" id="KW-1185">Reference proteome</keyword>
<dbReference type="FunFam" id="1.20.80.10:FF:000002">
    <property type="entry name" value="radixin isoform X1"/>
    <property type="match status" value="1"/>
</dbReference>
<evidence type="ECO:0000256" key="3">
    <source>
        <dbReference type="ARBA" id="ARBA00023136"/>
    </source>
</evidence>
<dbReference type="CDD" id="cd13194">
    <property type="entry name" value="FERM_C_ERM"/>
    <property type="match status" value="1"/>
</dbReference>
<feature type="region of interest" description="Disordered" evidence="5">
    <location>
        <begin position="278"/>
        <end position="303"/>
    </location>
</feature>
<dbReference type="PRINTS" id="PR00935">
    <property type="entry name" value="BAND41"/>
</dbReference>
<dbReference type="Gene3D" id="3.10.20.90">
    <property type="entry name" value="Phosphatidylinositol 3-kinase Catalytic Subunit, Chain A, domain 1"/>
    <property type="match status" value="1"/>
</dbReference>
<dbReference type="SUPFAM" id="SSF50729">
    <property type="entry name" value="PH domain-like"/>
    <property type="match status" value="1"/>
</dbReference>
<evidence type="ECO:0000259" key="6">
    <source>
        <dbReference type="PROSITE" id="PS50057"/>
    </source>
</evidence>
<dbReference type="Ensembl" id="ENSCPRT00005022181.1">
    <property type="protein sequence ID" value="ENSCPRP00005018940.1"/>
    <property type="gene ID" value="ENSCPRG00005013263.1"/>
</dbReference>
<dbReference type="InterPro" id="IPR029071">
    <property type="entry name" value="Ubiquitin-like_domsf"/>
</dbReference>
<dbReference type="InterPro" id="IPR014352">
    <property type="entry name" value="FERM/acyl-CoA-bd_prot_sf"/>
</dbReference>
<dbReference type="FunFam" id="2.30.29.30:FF:000003">
    <property type="entry name" value="Radixin isoform 1"/>
    <property type="match status" value="1"/>
</dbReference>
<accession>A0A7M4F5X6</accession>
<comment type="subcellular location">
    <subcellularLocation>
        <location evidence="1">Cell membrane</location>
        <topology evidence="1">Peripheral membrane protein</topology>
    </subcellularLocation>
</comment>
<feature type="region of interest" description="Disordered" evidence="5">
    <location>
        <begin position="405"/>
        <end position="492"/>
    </location>
</feature>
<keyword evidence="2" id="KW-1003">Cell membrane</keyword>
<dbReference type="Pfam" id="PF09380">
    <property type="entry name" value="FERM_C"/>
    <property type="match status" value="1"/>
</dbReference>
<dbReference type="InterPro" id="IPR019748">
    <property type="entry name" value="FERM_central"/>
</dbReference>
<dbReference type="SUPFAM" id="SSF48678">
    <property type="entry name" value="Moesin tail domain"/>
    <property type="match status" value="1"/>
</dbReference>
<feature type="compositionally biased region" description="Basic and acidic residues" evidence="5">
    <location>
        <begin position="505"/>
        <end position="523"/>
    </location>
</feature>
<dbReference type="InterPro" id="IPR000798">
    <property type="entry name" value="Ez/rad/moesin-like"/>
</dbReference>
<dbReference type="InterPro" id="IPR035963">
    <property type="entry name" value="FERM_2"/>
</dbReference>
<dbReference type="Gene3D" id="1.20.5.450">
    <property type="match status" value="1"/>
</dbReference>